<evidence type="ECO:0000256" key="3">
    <source>
        <dbReference type="ARBA" id="ARBA00022676"/>
    </source>
</evidence>
<keyword evidence="6 8" id="KW-1133">Transmembrane helix</keyword>
<evidence type="ECO:0000256" key="6">
    <source>
        <dbReference type="ARBA" id="ARBA00022989"/>
    </source>
</evidence>
<dbReference type="InterPro" id="IPR038731">
    <property type="entry name" value="RgtA/B/C-like"/>
</dbReference>
<keyword evidence="3" id="KW-0328">Glycosyltransferase</keyword>
<feature type="transmembrane region" description="Helical" evidence="8">
    <location>
        <begin position="180"/>
        <end position="206"/>
    </location>
</feature>
<evidence type="ECO:0000256" key="1">
    <source>
        <dbReference type="ARBA" id="ARBA00004651"/>
    </source>
</evidence>
<comment type="subcellular location">
    <subcellularLocation>
        <location evidence="1">Cell membrane</location>
        <topology evidence="1">Multi-pass membrane protein</topology>
    </subcellularLocation>
</comment>
<dbReference type="GO" id="GO:0005886">
    <property type="term" value="C:plasma membrane"/>
    <property type="evidence" value="ECO:0007669"/>
    <property type="project" value="UniProtKB-SubCell"/>
</dbReference>
<organism evidence="10 11">
    <name type="scientific">Crateriforma conspicua</name>
    <dbReference type="NCBI Taxonomy" id="2527996"/>
    <lineage>
        <taxon>Bacteria</taxon>
        <taxon>Pseudomonadati</taxon>
        <taxon>Planctomycetota</taxon>
        <taxon>Planctomycetia</taxon>
        <taxon>Planctomycetales</taxon>
        <taxon>Planctomycetaceae</taxon>
        <taxon>Crateriforma</taxon>
    </lineage>
</organism>
<dbReference type="EMBL" id="SJPL01000001">
    <property type="protein sequence ID" value="TWT72302.1"/>
    <property type="molecule type" value="Genomic_DNA"/>
</dbReference>
<protein>
    <recommendedName>
        <fullName evidence="9">Glycosyltransferase RgtA/B/C/D-like domain-containing protein</fullName>
    </recommendedName>
</protein>
<sequence>MVFGGHTLLTGQLSGPPSIADDQLAYDSLGWEIANSGIYQTHYASPAFLNAYGDAADAILDLHGSENPKRVGPWPTAMRPPLYPYLLALGNRMLGRQFMFGRLINLAAAALTCGILALLADRFGGWPTAVVAVVQFCLVDVRTRMFARTLLTESLAMLAIAVLFWGLLSLMDRRRTRPYLGWITAGIVLGVSALLRSMFVLWIPVIAIGLWRRKRNSVGSGTASGEWIPIAGMVLIAMLVLSPWMVRNLTVLDGFQPLGTQGAKDAVAGYSDRSLRGMGLWWDPRAAGLFDDVGTDLGSLETETQWGRTSVALAKDWIVSDGYKLPVLAAAKVFSAWRPWNLGDLYVSAFALMGWIAYRRTEHANVAGILWLACTLGIAATWSTAGRFTVPLLMPIHLFASLGVVHCWRRCWQSTLHEPSADV</sequence>
<gene>
    <name evidence="10" type="ORF">Pan14r_46220</name>
</gene>
<evidence type="ECO:0000313" key="11">
    <source>
        <dbReference type="Proteomes" id="UP000317238"/>
    </source>
</evidence>
<evidence type="ECO:0000256" key="5">
    <source>
        <dbReference type="ARBA" id="ARBA00022692"/>
    </source>
</evidence>
<keyword evidence="11" id="KW-1185">Reference proteome</keyword>
<dbReference type="PANTHER" id="PTHR33908:SF11">
    <property type="entry name" value="MEMBRANE PROTEIN"/>
    <property type="match status" value="1"/>
</dbReference>
<evidence type="ECO:0000256" key="2">
    <source>
        <dbReference type="ARBA" id="ARBA00022475"/>
    </source>
</evidence>
<dbReference type="GO" id="GO:0016763">
    <property type="term" value="F:pentosyltransferase activity"/>
    <property type="evidence" value="ECO:0007669"/>
    <property type="project" value="TreeGrafter"/>
</dbReference>
<proteinExistence type="predicted"/>
<keyword evidence="5 8" id="KW-0812">Transmembrane</keyword>
<keyword evidence="2" id="KW-1003">Cell membrane</keyword>
<dbReference type="PANTHER" id="PTHR33908">
    <property type="entry name" value="MANNOSYLTRANSFERASE YKCB-RELATED"/>
    <property type="match status" value="1"/>
</dbReference>
<feature type="transmembrane region" description="Helical" evidence="8">
    <location>
        <begin position="150"/>
        <end position="168"/>
    </location>
</feature>
<feature type="transmembrane region" description="Helical" evidence="8">
    <location>
        <begin position="100"/>
        <end position="120"/>
    </location>
</feature>
<dbReference type="AlphaFoldDB" id="A0A5C5YGF7"/>
<evidence type="ECO:0000256" key="7">
    <source>
        <dbReference type="ARBA" id="ARBA00023136"/>
    </source>
</evidence>
<dbReference type="Proteomes" id="UP000317238">
    <property type="component" value="Unassembled WGS sequence"/>
</dbReference>
<keyword evidence="4" id="KW-0808">Transferase</keyword>
<accession>A0A5C5YGF7</accession>
<evidence type="ECO:0000259" key="9">
    <source>
        <dbReference type="Pfam" id="PF13231"/>
    </source>
</evidence>
<reference evidence="10 11" key="1">
    <citation type="submission" date="2019-02" db="EMBL/GenBank/DDBJ databases">
        <title>Deep-cultivation of Planctomycetes and their phenomic and genomic characterization uncovers novel biology.</title>
        <authorList>
            <person name="Wiegand S."/>
            <person name="Jogler M."/>
            <person name="Boedeker C."/>
            <person name="Pinto D."/>
            <person name="Vollmers J."/>
            <person name="Rivas-Marin E."/>
            <person name="Kohn T."/>
            <person name="Peeters S.H."/>
            <person name="Heuer A."/>
            <person name="Rast P."/>
            <person name="Oberbeckmann S."/>
            <person name="Bunk B."/>
            <person name="Jeske O."/>
            <person name="Meyerdierks A."/>
            <person name="Storesund J.E."/>
            <person name="Kallscheuer N."/>
            <person name="Luecker S."/>
            <person name="Lage O.M."/>
            <person name="Pohl T."/>
            <person name="Merkel B.J."/>
            <person name="Hornburger P."/>
            <person name="Mueller R.-W."/>
            <person name="Bruemmer F."/>
            <person name="Labrenz M."/>
            <person name="Spormann A.M."/>
            <person name="Op Den Camp H."/>
            <person name="Overmann J."/>
            <person name="Amann R."/>
            <person name="Jetten M.S.M."/>
            <person name="Mascher T."/>
            <person name="Medema M.H."/>
            <person name="Devos D.P."/>
            <person name="Kaster A.-K."/>
            <person name="Ovreas L."/>
            <person name="Rohde M."/>
            <person name="Galperin M.Y."/>
            <person name="Jogler C."/>
        </authorList>
    </citation>
    <scope>NUCLEOTIDE SEQUENCE [LARGE SCALE GENOMIC DNA]</scope>
    <source>
        <strain evidence="10 11">Pan14r</strain>
    </source>
</reference>
<dbReference type="Pfam" id="PF13231">
    <property type="entry name" value="PMT_2"/>
    <property type="match status" value="1"/>
</dbReference>
<evidence type="ECO:0000256" key="8">
    <source>
        <dbReference type="SAM" id="Phobius"/>
    </source>
</evidence>
<evidence type="ECO:0000256" key="4">
    <source>
        <dbReference type="ARBA" id="ARBA00022679"/>
    </source>
</evidence>
<keyword evidence="7 8" id="KW-0472">Membrane</keyword>
<dbReference type="InterPro" id="IPR050297">
    <property type="entry name" value="LipidA_mod_glycosyltrf_83"/>
</dbReference>
<evidence type="ECO:0000313" key="10">
    <source>
        <dbReference type="EMBL" id="TWT72302.1"/>
    </source>
</evidence>
<feature type="transmembrane region" description="Helical" evidence="8">
    <location>
        <begin position="365"/>
        <end position="382"/>
    </location>
</feature>
<name>A0A5C5YGF7_9PLAN</name>
<feature type="transmembrane region" description="Helical" evidence="8">
    <location>
        <begin position="227"/>
        <end position="246"/>
    </location>
</feature>
<comment type="caution">
    <text evidence="10">The sequence shown here is derived from an EMBL/GenBank/DDBJ whole genome shotgun (WGS) entry which is preliminary data.</text>
</comment>
<feature type="domain" description="Glycosyltransferase RgtA/B/C/D-like" evidence="9">
    <location>
        <begin position="79"/>
        <end position="245"/>
    </location>
</feature>
<dbReference type="GO" id="GO:0009103">
    <property type="term" value="P:lipopolysaccharide biosynthetic process"/>
    <property type="evidence" value="ECO:0007669"/>
    <property type="project" value="UniProtKB-ARBA"/>
</dbReference>